<evidence type="ECO:0000313" key="3">
    <source>
        <dbReference type="Proteomes" id="UP000567179"/>
    </source>
</evidence>
<dbReference type="GO" id="GO:0003950">
    <property type="term" value="F:NAD+ poly-ADP-ribosyltransferase activity"/>
    <property type="evidence" value="ECO:0007669"/>
    <property type="project" value="InterPro"/>
</dbReference>
<comment type="caution">
    <text evidence="2">The sequence shown here is derived from an EMBL/GenBank/DDBJ whole genome shotgun (WGS) entry which is preliminary data.</text>
</comment>
<dbReference type="InterPro" id="IPR012317">
    <property type="entry name" value="Poly(ADP-ribose)pol_cat_dom"/>
</dbReference>
<evidence type="ECO:0000259" key="1">
    <source>
        <dbReference type="Pfam" id="PF00644"/>
    </source>
</evidence>
<reference evidence="2 3" key="1">
    <citation type="journal article" date="2020" name="ISME J.">
        <title>Uncovering the hidden diversity of litter-decomposition mechanisms in mushroom-forming fungi.</title>
        <authorList>
            <person name="Floudas D."/>
            <person name="Bentzer J."/>
            <person name="Ahren D."/>
            <person name="Johansson T."/>
            <person name="Persson P."/>
            <person name="Tunlid A."/>
        </authorList>
    </citation>
    <scope>NUCLEOTIDE SEQUENCE [LARGE SCALE GENOMIC DNA]</scope>
    <source>
        <strain evidence="2 3">CBS 101986</strain>
    </source>
</reference>
<dbReference type="InterPro" id="IPR031273">
    <property type="entry name" value="PARP4"/>
</dbReference>
<gene>
    <name evidence="2" type="ORF">D9619_008877</name>
</gene>
<name>A0A8H5F115_9AGAR</name>
<keyword evidence="3" id="KW-1185">Reference proteome</keyword>
<proteinExistence type="predicted"/>
<feature type="domain" description="PARP catalytic" evidence="1">
    <location>
        <begin position="32"/>
        <end position="203"/>
    </location>
</feature>
<dbReference type="Proteomes" id="UP000567179">
    <property type="component" value="Unassembled WGS sequence"/>
</dbReference>
<dbReference type="Gene3D" id="3.90.228.10">
    <property type="match status" value="1"/>
</dbReference>
<protein>
    <recommendedName>
        <fullName evidence="1">PARP catalytic domain-containing protein</fullName>
    </recommendedName>
</protein>
<accession>A0A8H5F115</accession>
<dbReference type="AlphaFoldDB" id="A0A8H5F115"/>
<dbReference type="PANTHER" id="PTHR46530">
    <property type="entry name" value="PROTEIN MONO-ADP-RIBOSYLTRANSFERASE PARP4"/>
    <property type="match status" value="1"/>
</dbReference>
<dbReference type="EMBL" id="JAACJJ010000029">
    <property type="protein sequence ID" value="KAF5319739.1"/>
    <property type="molecule type" value="Genomic_DNA"/>
</dbReference>
<evidence type="ECO:0000313" key="2">
    <source>
        <dbReference type="EMBL" id="KAF5319739.1"/>
    </source>
</evidence>
<dbReference type="PANTHER" id="PTHR46530:SF1">
    <property type="entry name" value="PROTEIN MONO-ADP-RIBOSYLTRANSFERASE PARP4"/>
    <property type="match status" value="1"/>
</dbReference>
<sequence>MLHAALDSSGNVYIHNCFTEPVNLIHLPPSDQEYRLISQKFSSSWKHPGKPHPTIKHIFYVAYSGGPGLEHLTRFSDYSNRVGNTEMLFHGTSRECTIGDNINNVKCCASTTCNLCCILRGSYTMAKAKNRSMFGYGIYSSSVSSKADGYSRNVGANQYIRRPRAMVVNHVAMGKTSMMYKADHDLTHAPITFNSVTAATTTQGGAVLYHEAVVYREDAICANAIVVYD</sequence>
<organism evidence="2 3">
    <name type="scientific">Psilocybe cf. subviscida</name>
    <dbReference type="NCBI Taxonomy" id="2480587"/>
    <lineage>
        <taxon>Eukaryota</taxon>
        <taxon>Fungi</taxon>
        <taxon>Dikarya</taxon>
        <taxon>Basidiomycota</taxon>
        <taxon>Agaricomycotina</taxon>
        <taxon>Agaricomycetes</taxon>
        <taxon>Agaricomycetidae</taxon>
        <taxon>Agaricales</taxon>
        <taxon>Agaricineae</taxon>
        <taxon>Strophariaceae</taxon>
        <taxon>Psilocybe</taxon>
    </lineage>
</organism>
<dbReference type="Pfam" id="PF00644">
    <property type="entry name" value="PARP"/>
    <property type="match status" value="1"/>
</dbReference>
<dbReference type="GO" id="GO:0005737">
    <property type="term" value="C:cytoplasm"/>
    <property type="evidence" value="ECO:0007669"/>
    <property type="project" value="TreeGrafter"/>
</dbReference>
<dbReference type="OrthoDB" id="9514740at2759"/>
<dbReference type="SUPFAM" id="SSF56399">
    <property type="entry name" value="ADP-ribosylation"/>
    <property type="match status" value="1"/>
</dbReference>